<dbReference type="SUPFAM" id="SSF46689">
    <property type="entry name" value="Homeodomain-like"/>
    <property type="match status" value="1"/>
</dbReference>
<sequence>MKIFTYLFLLIFTSTIYAQSVKHITVKDGLPQSFVSGIEQDKQGFIWISTRNGLARFDGNEFKVFQHIPKDNTSLSSNIINKIGLLNGNTLWINYESGEVDLLNTLSESIEHLYNNDTLIKNKISTNDKTFLISKNREFWTYSTPEKLTKFSLNSEINDKIDFYFKNDTIRSLFEDKNNDMWVLTQQSLKKYNRQSNSFCEIKIPYKLSYNDDNYFGYDVPKIYEGLDKIMIWSDVNFIYEFNPSNEQFKKSLLPVTLNRSLFNYSYNPVTNDLCFLIDKNLYVYGDDIEFKKQLPLTSKEKIKIFSIDRSGLIWIAIDTDGVYQIDYSYNFIDFDYEINFVVDIFKKYYKISSNDVENILIKNDFVLPISYYLRSYVNDNNNWLALNRSIFCYNFKEKTYEEYPKLSDNIDRNEFDPIVGISLLNSSSPIVITQAGKIYSYTKKVKNWQKIENQLPEKISPKNMLVIDNFLWVTTSSNGLFYFNLSTKKWFKVNDEKLPVANLISLAKDKSDKDILWIASYSGLIRFNTKNFDSRIFSKKQGLPDNTIYSILTDEEGYLWLGTNSGLCRFNTLDFTQKTFSLEHGTPILEYNRYHNLQLSDGNFAFGGTKKGVFFNPLTLRKDTYAPQTVVTKIEVNNEAISLETPNESITELKLNYKENNLTLGYSALQFNQPQDIKYRYRLNGYDLENQWKEVNDRREAIYTKIPPGNYLFEVNSSNTSGIWSNYIKQVKIKISPPWWSSWWSWIIYFLVFVLIIVFFIRYQVKQKILATSIQLKQKEALRLQELDEIKNKFFSDITHELRTPLSLILGPAEHLKKSINNQKDIKLLNIISQNGKNLLELTNQLLDFSKVQAGVLKPTYSKGDLKKTINHSIAAFSEELKQKDIKIYEENSISGYYSYSREFIERIMYNLLSNAIKYNRKGGEIFISVNETKTGVLIEVRDTGIGIDKDHLDKIFKRYYREKSVESIEAGSGIGLSLVEELIKLQKGSITVTSQKEAPSGTAFKIYLPYKKIQPGYNNQSITANTSNLTIVLAEDNKNLRDFICASFGNKYKVFAVANAEEALDLSLKIIPDLILTDIMMGEMDGIKLCENIKSNVLTAHIPVILLTAKAGIENKLEGLSVGADEYMYKPFNVEELLLKVKNILDRSAKQRAFMFEELHTLKKPIKTVDNETIDPFLSKIFSIIDVHIDDETFNVNELAKSLGMSRTSLHRKMKAITNTTPTEIIKLRRIKHAVKLFNNNISVSEVSYKSGFSSPSYFSKCFKEIYDMTPSQYLQTQV</sequence>
<dbReference type="InterPro" id="IPR001789">
    <property type="entry name" value="Sig_transdc_resp-reg_receiver"/>
</dbReference>
<dbReference type="Pfam" id="PF00512">
    <property type="entry name" value="HisKA"/>
    <property type="match status" value="1"/>
</dbReference>
<dbReference type="Gene3D" id="1.10.287.130">
    <property type="match status" value="1"/>
</dbReference>
<dbReference type="SMART" id="SM00387">
    <property type="entry name" value="HATPase_c"/>
    <property type="match status" value="1"/>
</dbReference>
<evidence type="ECO:0000256" key="4">
    <source>
        <dbReference type="ARBA" id="ARBA00022679"/>
    </source>
</evidence>
<dbReference type="Gene3D" id="3.30.565.10">
    <property type="entry name" value="Histidine kinase-like ATPase, C-terminal domain"/>
    <property type="match status" value="1"/>
</dbReference>
<dbReference type="InterPro" id="IPR036097">
    <property type="entry name" value="HisK_dim/P_sf"/>
</dbReference>
<dbReference type="Pfam" id="PF07495">
    <property type="entry name" value="Y_Y_Y"/>
    <property type="match status" value="1"/>
</dbReference>
<keyword evidence="7" id="KW-0238">DNA-binding</keyword>
<dbReference type="GO" id="GO:0000155">
    <property type="term" value="F:phosphorelay sensor kinase activity"/>
    <property type="evidence" value="ECO:0007669"/>
    <property type="project" value="InterPro"/>
</dbReference>
<dbReference type="GO" id="GO:0043565">
    <property type="term" value="F:sequence-specific DNA binding"/>
    <property type="evidence" value="ECO:0007669"/>
    <property type="project" value="InterPro"/>
</dbReference>
<evidence type="ECO:0000256" key="9">
    <source>
        <dbReference type="PROSITE-ProRule" id="PRU00169"/>
    </source>
</evidence>
<dbReference type="FunFam" id="1.10.287.130:FF:000045">
    <property type="entry name" value="Two-component system sensor histidine kinase/response regulator"/>
    <property type="match status" value="1"/>
</dbReference>
<dbReference type="SUPFAM" id="SSF55874">
    <property type="entry name" value="ATPase domain of HSP90 chaperone/DNA topoisomerase II/histidine kinase"/>
    <property type="match status" value="1"/>
</dbReference>
<evidence type="ECO:0000256" key="7">
    <source>
        <dbReference type="ARBA" id="ARBA00023125"/>
    </source>
</evidence>
<dbReference type="InterPro" id="IPR005467">
    <property type="entry name" value="His_kinase_dom"/>
</dbReference>
<dbReference type="PROSITE" id="PS50110">
    <property type="entry name" value="RESPONSE_REGULATORY"/>
    <property type="match status" value="1"/>
</dbReference>
<dbReference type="PANTHER" id="PTHR43547:SF2">
    <property type="entry name" value="HYBRID SIGNAL TRANSDUCTION HISTIDINE KINASE C"/>
    <property type="match status" value="1"/>
</dbReference>
<dbReference type="SUPFAM" id="SSF47384">
    <property type="entry name" value="Homodimeric domain of signal transducing histidine kinase"/>
    <property type="match status" value="1"/>
</dbReference>
<dbReference type="Gene3D" id="2.130.10.10">
    <property type="entry name" value="YVTN repeat-like/Quinoprotein amine dehydrogenase"/>
    <property type="match status" value="2"/>
</dbReference>
<dbReference type="SUPFAM" id="SSF52172">
    <property type="entry name" value="CheY-like"/>
    <property type="match status" value="1"/>
</dbReference>
<feature type="transmembrane region" description="Helical" evidence="10">
    <location>
        <begin position="744"/>
        <end position="762"/>
    </location>
</feature>
<name>A0A2W7HZ69_9FLAO</name>
<keyword evidence="8" id="KW-0804">Transcription</keyword>
<evidence type="ECO:0000259" key="11">
    <source>
        <dbReference type="PROSITE" id="PS01124"/>
    </source>
</evidence>
<dbReference type="InterPro" id="IPR013783">
    <property type="entry name" value="Ig-like_fold"/>
</dbReference>
<keyword evidence="15" id="KW-1185">Reference proteome</keyword>
<dbReference type="InterPro" id="IPR011110">
    <property type="entry name" value="Reg_prop"/>
</dbReference>
<dbReference type="SMART" id="SM00342">
    <property type="entry name" value="HTH_ARAC"/>
    <property type="match status" value="1"/>
</dbReference>
<comment type="caution">
    <text evidence="14">The sequence shown here is derived from an EMBL/GenBank/DDBJ whole genome shotgun (WGS) entry which is preliminary data.</text>
</comment>
<dbReference type="InterPro" id="IPR015943">
    <property type="entry name" value="WD40/YVTN_repeat-like_dom_sf"/>
</dbReference>
<accession>A0A2W7HZ69</accession>
<dbReference type="InterPro" id="IPR018062">
    <property type="entry name" value="HTH_AraC-typ_CS"/>
</dbReference>
<keyword evidence="4" id="KW-0808">Transferase</keyword>
<evidence type="ECO:0000256" key="3">
    <source>
        <dbReference type="ARBA" id="ARBA00022553"/>
    </source>
</evidence>
<dbReference type="Gene3D" id="1.10.10.60">
    <property type="entry name" value="Homeodomain-like"/>
    <property type="match status" value="1"/>
</dbReference>
<keyword evidence="5 14" id="KW-0418">Kinase</keyword>
<dbReference type="FunFam" id="3.30.565.10:FF:000006">
    <property type="entry name" value="Sensor histidine kinase WalK"/>
    <property type="match status" value="1"/>
</dbReference>
<dbReference type="InterPro" id="IPR018060">
    <property type="entry name" value="HTH_AraC"/>
</dbReference>
<organism evidence="14 15">
    <name type="scientific">Mesonia algae</name>
    <dbReference type="NCBI Taxonomy" id="213248"/>
    <lineage>
        <taxon>Bacteria</taxon>
        <taxon>Pseudomonadati</taxon>
        <taxon>Bacteroidota</taxon>
        <taxon>Flavobacteriia</taxon>
        <taxon>Flavobacteriales</taxon>
        <taxon>Flavobacteriaceae</taxon>
        <taxon>Mesonia</taxon>
    </lineage>
</organism>
<gene>
    <name evidence="14" type="ORF">LX95_02159</name>
</gene>
<evidence type="ECO:0000256" key="5">
    <source>
        <dbReference type="ARBA" id="ARBA00022777"/>
    </source>
</evidence>
<evidence type="ECO:0000256" key="8">
    <source>
        <dbReference type="ARBA" id="ARBA00023163"/>
    </source>
</evidence>
<evidence type="ECO:0000256" key="10">
    <source>
        <dbReference type="SAM" id="Phobius"/>
    </source>
</evidence>
<dbReference type="PRINTS" id="PR00344">
    <property type="entry name" value="BCTRLSENSOR"/>
</dbReference>
<dbReference type="SUPFAM" id="SSF101898">
    <property type="entry name" value="NHL repeat"/>
    <property type="match status" value="1"/>
</dbReference>
<evidence type="ECO:0000259" key="13">
    <source>
        <dbReference type="PROSITE" id="PS50110"/>
    </source>
</evidence>
<dbReference type="InterPro" id="IPR009057">
    <property type="entry name" value="Homeodomain-like_sf"/>
</dbReference>
<keyword evidence="6" id="KW-0805">Transcription regulation</keyword>
<evidence type="ECO:0000313" key="15">
    <source>
        <dbReference type="Proteomes" id="UP000249542"/>
    </source>
</evidence>
<dbReference type="PANTHER" id="PTHR43547">
    <property type="entry name" value="TWO-COMPONENT HISTIDINE KINASE"/>
    <property type="match status" value="1"/>
</dbReference>
<dbReference type="CDD" id="cd17574">
    <property type="entry name" value="REC_OmpR"/>
    <property type="match status" value="1"/>
</dbReference>
<comment type="catalytic activity">
    <reaction evidence="1">
        <text>ATP + protein L-histidine = ADP + protein N-phospho-L-histidine.</text>
        <dbReference type="EC" id="2.7.13.3"/>
    </reaction>
</comment>
<dbReference type="Pfam" id="PF02518">
    <property type="entry name" value="HATPase_c"/>
    <property type="match status" value="1"/>
</dbReference>
<dbReference type="GO" id="GO:0003700">
    <property type="term" value="F:DNA-binding transcription factor activity"/>
    <property type="evidence" value="ECO:0007669"/>
    <property type="project" value="InterPro"/>
</dbReference>
<dbReference type="SMART" id="SM00388">
    <property type="entry name" value="HisKA"/>
    <property type="match status" value="1"/>
</dbReference>
<dbReference type="PROSITE" id="PS50109">
    <property type="entry name" value="HIS_KIN"/>
    <property type="match status" value="1"/>
</dbReference>
<dbReference type="Pfam" id="PF12833">
    <property type="entry name" value="HTH_18"/>
    <property type="match status" value="1"/>
</dbReference>
<reference evidence="14 15" key="1">
    <citation type="submission" date="2018-06" db="EMBL/GenBank/DDBJ databases">
        <title>Genomic Encyclopedia of Archaeal and Bacterial Type Strains, Phase II (KMG-II): from individual species to whole genera.</title>
        <authorList>
            <person name="Goeker M."/>
        </authorList>
    </citation>
    <scope>NUCLEOTIDE SEQUENCE [LARGE SCALE GENOMIC DNA]</scope>
    <source>
        <strain evidence="14 15">DSM 15361</strain>
    </source>
</reference>
<dbReference type="InterPro" id="IPR004358">
    <property type="entry name" value="Sig_transdc_His_kin-like_C"/>
</dbReference>
<dbReference type="Pfam" id="PF07494">
    <property type="entry name" value="Reg_prop"/>
    <property type="match status" value="2"/>
</dbReference>
<dbReference type="InterPro" id="IPR036890">
    <property type="entry name" value="HATPase_C_sf"/>
</dbReference>
<keyword evidence="10" id="KW-1133">Transmembrane helix</keyword>
<dbReference type="SMART" id="SM00448">
    <property type="entry name" value="REC"/>
    <property type="match status" value="1"/>
</dbReference>
<proteinExistence type="predicted"/>
<keyword evidence="10" id="KW-0812">Transmembrane</keyword>
<dbReference type="EC" id="2.7.13.3" evidence="2"/>
<dbReference type="Gene3D" id="2.60.40.10">
    <property type="entry name" value="Immunoglobulins"/>
    <property type="match status" value="1"/>
</dbReference>
<evidence type="ECO:0000256" key="6">
    <source>
        <dbReference type="ARBA" id="ARBA00023015"/>
    </source>
</evidence>
<dbReference type="SUPFAM" id="SSF63829">
    <property type="entry name" value="Calcium-dependent phosphotriesterase"/>
    <property type="match status" value="1"/>
</dbReference>
<feature type="domain" description="Histidine kinase" evidence="12">
    <location>
        <begin position="798"/>
        <end position="1014"/>
    </location>
</feature>
<dbReference type="PROSITE" id="PS01124">
    <property type="entry name" value="HTH_ARAC_FAMILY_2"/>
    <property type="match status" value="1"/>
</dbReference>
<dbReference type="InterPro" id="IPR011006">
    <property type="entry name" value="CheY-like_superfamily"/>
</dbReference>
<dbReference type="InterPro" id="IPR003594">
    <property type="entry name" value="HATPase_dom"/>
</dbReference>
<feature type="domain" description="HTH araC/xylS-type" evidence="11">
    <location>
        <begin position="1181"/>
        <end position="1279"/>
    </location>
</feature>
<dbReference type="InterPro" id="IPR003661">
    <property type="entry name" value="HisK_dim/P_dom"/>
</dbReference>
<evidence type="ECO:0000256" key="1">
    <source>
        <dbReference type="ARBA" id="ARBA00000085"/>
    </source>
</evidence>
<evidence type="ECO:0000313" key="14">
    <source>
        <dbReference type="EMBL" id="PZW39794.1"/>
    </source>
</evidence>
<evidence type="ECO:0000256" key="2">
    <source>
        <dbReference type="ARBA" id="ARBA00012438"/>
    </source>
</evidence>
<dbReference type="PROSITE" id="PS00041">
    <property type="entry name" value="HTH_ARAC_FAMILY_1"/>
    <property type="match status" value="1"/>
</dbReference>
<dbReference type="InterPro" id="IPR011123">
    <property type="entry name" value="Y_Y_Y"/>
</dbReference>
<dbReference type="Gene3D" id="3.40.50.2300">
    <property type="match status" value="1"/>
</dbReference>
<keyword evidence="10" id="KW-0472">Membrane</keyword>
<dbReference type="EMBL" id="QKYV01000005">
    <property type="protein sequence ID" value="PZW39794.1"/>
    <property type="molecule type" value="Genomic_DNA"/>
</dbReference>
<feature type="domain" description="Response regulatory" evidence="13">
    <location>
        <begin position="1032"/>
        <end position="1147"/>
    </location>
</feature>
<evidence type="ECO:0000259" key="12">
    <source>
        <dbReference type="PROSITE" id="PS50109"/>
    </source>
</evidence>
<keyword evidence="3 9" id="KW-0597">Phosphoprotein</keyword>
<dbReference type="Proteomes" id="UP000249542">
    <property type="component" value="Unassembled WGS sequence"/>
</dbReference>
<dbReference type="CDD" id="cd00082">
    <property type="entry name" value="HisKA"/>
    <property type="match status" value="1"/>
</dbReference>
<dbReference type="Pfam" id="PF00072">
    <property type="entry name" value="Response_reg"/>
    <property type="match status" value="1"/>
</dbReference>
<dbReference type="RefSeq" id="WP_111541433.1">
    <property type="nucleotide sequence ID" value="NZ_QKYV01000005.1"/>
</dbReference>
<feature type="modified residue" description="4-aspartylphosphate" evidence="9">
    <location>
        <position position="1080"/>
    </location>
</feature>
<protein>
    <recommendedName>
        <fullName evidence="2">histidine kinase</fullName>
        <ecNumber evidence="2">2.7.13.3</ecNumber>
    </recommendedName>
</protein>